<accession>A0A6C0QTR7</accession>
<organism evidence="1 2">
    <name type="scientific">Paenibacillus larvae subsp. larvae</name>
    <dbReference type="NCBI Taxonomy" id="147375"/>
    <lineage>
        <taxon>Bacteria</taxon>
        <taxon>Bacillati</taxon>
        <taxon>Bacillota</taxon>
        <taxon>Bacilli</taxon>
        <taxon>Bacillales</taxon>
        <taxon>Paenibacillaceae</taxon>
        <taxon>Paenibacillus</taxon>
    </lineage>
</organism>
<sequence>MNVPKKLFYILQYLVLFIKKHYRLHFSKKMRFFSDEFTYYLLTFAEC</sequence>
<gene>
    <name evidence="1" type="ORF">ERICV_02891</name>
</gene>
<proteinExistence type="predicted"/>
<reference evidence="1 2" key="1">
    <citation type="journal article" date="2020" name="Int. J. Med. Microbiol.">
        <title>Discovery of Paenibacillus larvae ERIC V: Phenotypic and genomic comparison to genotypes ERIC I-IV reveal different inventories of virulence factors which correlate with epidemiological prevalences of American Foulbrood.</title>
        <authorList>
            <person name="Beims H."/>
            <person name="Bunk B."/>
            <person name="Erler S."/>
            <person name="Mohr K.I."/>
            <person name="Sproer C."/>
            <person name="Pradella S."/>
            <person name="Gunther G."/>
            <person name="Rohde M."/>
            <person name="von der Ohe W."/>
            <person name="Steinert M."/>
        </authorList>
    </citation>
    <scope>NUCLEOTIDE SEQUENCE [LARGE SCALE GENOMIC DNA]</scope>
    <source>
        <strain evidence="1">Eric_V</strain>
    </source>
</reference>
<dbReference type="AlphaFoldDB" id="A0A6C0QTR7"/>
<evidence type="ECO:0000313" key="2">
    <source>
        <dbReference type="Proteomes" id="UP000464330"/>
    </source>
</evidence>
<dbReference type="Proteomes" id="UP000464330">
    <property type="component" value="Chromosome"/>
</dbReference>
<name>A0A6C0QTR7_9BACL</name>
<evidence type="ECO:0000313" key="1">
    <source>
        <dbReference type="EMBL" id="QHZ52010.1"/>
    </source>
</evidence>
<dbReference type="EMBL" id="CP019717">
    <property type="protein sequence ID" value="QHZ52010.1"/>
    <property type="molecule type" value="Genomic_DNA"/>
</dbReference>
<protein>
    <submittedName>
        <fullName evidence="1">Uncharacterized protein</fullName>
    </submittedName>
</protein>